<dbReference type="AlphaFoldDB" id="A0A4R1QML2"/>
<dbReference type="Proteomes" id="UP000295184">
    <property type="component" value="Unassembled WGS sequence"/>
</dbReference>
<proteinExistence type="predicted"/>
<organism evidence="1 2">
    <name type="scientific">Allofournierella massiliensis</name>
    <dbReference type="NCBI Taxonomy" id="1650663"/>
    <lineage>
        <taxon>Bacteria</taxon>
        <taxon>Bacillati</taxon>
        <taxon>Bacillota</taxon>
        <taxon>Clostridia</taxon>
        <taxon>Eubacteriales</taxon>
        <taxon>Oscillospiraceae</taxon>
        <taxon>Allofournierella</taxon>
    </lineage>
</organism>
<comment type="caution">
    <text evidence="1">The sequence shown here is derived from an EMBL/GenBank/DDBJ whole genome shotgun (WGS) entry which is preliminary data.</text>
</comment>
<protein>
    <submittedName>
        <fullName evidence="1">Uncharacterized protein DUF3793</fullName>
    </submittedName>
</protein>
<dbReference type="InterPro" id="IPR024523">
    <property type="entry name" value="DUF3793"/>
</dbReference>
<dbReference type="RefSeq" id="WP_058965716.1">
    <property type="nucleotide sequence ID" value="NZ_CABKVM010000018.1"/>
</dbReference>
<evidence type="ECO:0000313" key="2">
    <source>
        <dbReference type="Proteomes" id="UP000295184"/>
    </source>
</evidence>
<reference evidence="1 2" key="1">
    <citation type="submission" date="2019-03" db="EMBL/GenBank/DDBJ databases">
        <title>Genomic Encyclopedia of Type Strains, Phase IV (KMG-IV): sequencing the most valuable type-strain genomes for metagenomic binning, comparative biology and taxonomic classification.</title>
        <authorList>
            <person name="Goeker M."/>
        </authorList>
    </citation>
    <scope>NUCLEOTIDE SEQUENCE [LARGE SCALE GENOMIC DNA]</scope>
    <source>
        <strain evidence="1 2">DSM 100451</strain>
    </source>
</reference>
<dbReference type="Pfam" id="PF12672">
    <property type="entry name" value="DUF3793"/>
    <property type="match status" value="1"/>
</dbReference>
<name>A0A4R1QML2_9FIRM</name>
<gene>
    <name evidence="1" type="ORF">EDD77_1506</name>
</gene>
<sequence length="184" mass="20657">MPLDRYLIDHCSPTLANLKTANLFSCRYSSQEQLAAQVLGWHRALEPKGVCLRLLRAKNGCALIYVYRPQRLACDLCKPGVPEFLAREGYTNLSPDAALEHLSQRLCTQDAFPHEIGLFLSYPLGDVQGFIDNGGAHYKCSGCWKVYCNECETAKLFAKYQKCRGVYWRLFSGGRSILQLTVAA</sequence>
<dbReference type="EMBL" id="SLUM01000050">
    <property type="protein sequence ID" value="TCL50199.1"/>
    <property type="molecule type" value="Genomic_DNA"/>
</dbReference>
<dbReference type="GeneID" id="97381300"/>
<accession>A0A4R1QML2</accession>
<dbReference type="STRING" id="1650663.GCA_001486665_02668"/>
<dbReference type="OrthoDB" id="5393676at2"/>
<evidence type="ECO:0000313" key="1">
    <source>
        <dbReference type="EMBL" id="TCL50199.1"/>
    </source>
</evidence>